<evidence type="ECO:0000313" key="2">
    <source>
        <dbReference type="Proteomes" id="UP000188605"/>
    </source>
</evidence>
<name>A0ACC8XFK5_9FIRM</name>
<dbReference type="Proteomes" id="UP000188605">
    <property type="component" value="Unassembled WGS sequence"/>
</dbReference>
<gene>
    <name evidence="1" type="ORF">AN396_02365</name>
</gene>
<proteinExistence type="predicted"/>
<evidence type="ECO:0000313" key="1">
    <source>
        <dbReference type="EMBL" id="ONI42151.1"/>
    </source>
</evidence>
<comment type="caution">
    <text evidence="1">The sequence shown here is derived from an EMBL/GenBank/DDBJ whole genome shotgun (WGS) entry which is preliminary data.</text>
</comment>
<reference evidence="1" key="1">
    <citation type="submission" date="2016-08" db="EMBL/GenBank/DDBJ databases">
        <authorList>
            <person name="Ngugi D.K."/>
            <person name="Miyake S."/>
            <person name="Stingl U."/>
        </authorList>
    </citation>
    <scope>NUCLEOTIDE SEQUENCE</scope>
    <source>
        <strain evidence="1">SCG-B11WGA-EpuloA1</strain>
    </source>
</reference>
<sequence length="507" mass="55836">MNKDGLLAKTITSAIGSVLTRLIGMCLTIYISNQIGAEGVGLYQLAMTIYMMAYMVASAGIITSISKLLAEELSRGWIFRARRIMNIFFIMGFTASISITALVYGYADFLSELIIKDARIVAGLKVLSLSIPFMTISACFKGYFYALKDIMKPASAEVFEQVVKFTLMVGLLAKFGNSELSIACTAMSLSITLGEIISFSYLFILYFMNRQKGGNRKDEGDENLMPKIASVLMPITASSYLTAVFVLLENTLIPMGLQKYGMSSAESVSLYGMVKGMVLPLVLFPTALLSACSTVMTPEIARATTLKYKGRVESLSSRIIHMTLLVAFFVMCILVVYGQHLAIAIYGDIKVGKLLQITVLMSPFVYLEIVIDGILKGMGEQKKTLEYRIIDAILRILMMYFLIPDIGIFGLIATIIITNVISAILHLNRLMRLTGLKIDINRWIVEPLVVSMAGALLAKTFIMDIILSSFSSHVQLSISMIGATLFYIVVMSMLDDNIRTIGYAQKS</sequence>
<accession>A0ACC8XFK5</accession>
<dbReference type="EMBL" id="LJDB01000020">
    <property type="protein sequence ID" value="ONI42151.1"/>
    <property type="molecule type" value="Genomic_DNA"/>
</dbReference>
<keyword evidence="2" id="KW-1185">Reference proteome</keyword>
<organism evidence="1 2">
    <name type="scientific">Candidatus Epulonipiscium fishelsonii</name>
    <dbReference type="NCBI Taxonomy" id="77094"/>
    <lineage>
        <taxon>Bacteria</taxon>
        <taxon>Bacillati</taxon>
        <taxon>Bacillota</taxon>
        <taxon>Clostridia</taxon>
        <taxon>Lachnospirales</taxon>
        <taxon>Lachnospiraceae</taxon>
        <taxon>Candidatus Epulonipiscium</taxon>
    </lineage>
</organism>
<protein>
    <submittedName>
        <fullName evidence="1">Uncharacterized protein</fullName>
    </submittedName>
</protein>